<dbReference type="CDD" id="cd00272">
    <property type="entry name" value="Chemokine_CC"/>
    <property type="match status" value="1"/>
</dbReference>
<dbReference type="GO" id="GO:0048245">
    <property type="term" value="P:eosinophil chemotaxis"/>
    <property type="evidence" value="ECO:0007669"/>
    <property type="project" value="TreeGrafter"/>
</dbReference>
<keyword evidence="2" id="KW-0145">Chemotaxis</keyword>
<evidence type="ECO:0000313" key="8">
    <source>
        <dbReference type="Proteomes" id="UP000519225"/>
    </source>
</evidence>
<dbReference type="InterPro" id="IPR036048">
    <property type="entry name" value="Interleukin_8-like_sf"/>
</dbReference>
<evidence type="ECO:0000313" key="7">
    <source>
        <dbReference type="EMBL" id="NXT56619.1"/>
    </source>
</evidence>
<comment type="similarity">
    <text evidence="1">Belongs to the intercrine beta (chemokine CC) family.</text>
</comment>
<evidence type="ECO:0000256" key="2">
    <source>
        <dbReference type="ARBA" id="ARBA00022500"/>
    </source>
</evidence>
<accession>A0A7L3DM99</accession>
<dbReference type="InterPro" id="IPR039809">
    <property type="entry name" value="Chemokine_b/g/d"/>
</dbReference>
<dbReference type="EMBL" id="VZTS01025007">
    <property type="protein sequence ID" value="NXT56619.1"/>
    <property type="molecule type" value="Genomic_DNA"/>
</dbReference>
<feature type="non-terminal residue" evidence="7">
    <location>
        <position position="1"/>
    </location>
</feature>
<dbReference type="GO" id="GO:0061844">
    <property type="term" value="P:antimicrobial humoral immune response mediated by antimicrobial peptide"/>
    <property type="evidence" value="ECO:0007669"/>
    <property type="project" value="TreeGrafter"/>
</dbReference>
<organism evidence="7 8">
    <name type="scientific">Pluvianellus socialis</name>
    <name type="common">Magellanic plover</name>
    <dbReference type="NCBI Taxonomy" id="227228"/>
    <lineage>
        <taxon>Eukaryota</taxon>
        <taxon>Metazoa</taxon>
        <taxon>Chordata</taxon>
        <taxon>Craniata</taxon>
        <taxon>Vertebrata</taxon>
        <taxon>Euteleostomi</taxon>
        <taxon>Archelosauria</taxon>
        <taxon>Archosauria</taxon>
        <taxon>Dinosauria</taxon>
        <taxon>Saurischia</taxon>
        <taxon>Theropoda</taxon>
        <taxon>Coelurosauria</taxon>
        <taxon>Aves</taxon>
        <taxon>Neognathae</taxon>
        <taxon>Neoaves</taxon>
        <taxon>Charadriiformes</taxon>
        <taxon>Charadriidae</taxon>
        <taxon>Pluvianellus</taxon>
    </lineage>
</organism>
<dbReference type="SUPFAM" id="SSF54117">
    <property type="entry name" value="Interleukin 8-like chemokines"/>
    <property type="match status" value="1"/>
</dbReference>
<proteinExistence type="inferred from homology"/>
<dbReference type="Gene3D" id="2.40.50.40">
    <property type="match status" value="1"/>
</dbReference>
<dbReference type="SMART" id="SM00199">
    <property type="entry name" value="SCY"/>
    <property type="match status" value="1"/>
</dbReference>
<evidence type="ECO:0000259" key="6">
    <source>
        <dbReference type="SMART" id="SM00199"/>
    </source>
</evidence>
<dbReference type="GO" id="GO:0006954">
    <property type="term" value="P:inflammatory response"/>
    <property type="evidence" value="ECO:0007669"/>
    <property type="project" value="TreeGrafter"/>
</dbReference>
<dbReference type="GO" id="GO:0070098">
    <property type="term" value="P:chemokine-mediated signaling pathway"/>
    <property type="evidence" value="ECO:0007669"/>
    <property type="project" value="TreeGrafter"/>
</dbReference>
<protein>
    <submittedName>
        <fullName evidence="7">CCL3 protein</fullName>
    </submittedName>
</protein>
<dbReference type="InterPro" id="IPR001811">
    <property type="entry name" value="Chemokine_IL8-like_dom"/>
</dbReference>
<sequence>MKVPAGALIAVLLVAICSSAEVHLDTTPTFCCFSYVQRPVPRSLIASAYTTSTMCTLPAVILVTKKGKELCTDPKAPWVKAYLKHFRMQEY</sequence>
<reference evidence="7 8" key="1">
    <citation type="submission" date="2019-09" db="EMBL/GenBank/DDBJ databases">
        <title>Bird 10,000 Genomes (B10K) Project - Family phase.</title>
        <authorList>
            <person name="Zhang G."/>
        </authorList>
    </citation>
    <scope>NUCLEOTIDE SEQUENCE [LARGE SCALE GENOMIC DNA]</scope>
    <source>
        <strain evidence="7">B10K-DU-012-14</strain>
        <tissue evidence="7">Blood</tissue>
    </source>
</reference>
<comment type="caution">
    <text evidence="7">The sequence shown here is derived from an EMBL/GenBank/DDBJ whole genome shotgun (WGS) entry which is preliminary data.</text>
</comment>
<dbReference type="Proteomes" id="UP000519225">
    <property type="component" value="Unassembled WGS sequence"/>
</dbReference>
<dbReference type="AlphaFoldDB" id="A0A7L3DM99"/>
<gene>
    <name evidence="7" type="primary">Ccl3_0</name>
    <name evidence="7" type="ORF">PLUSOC_R12053</name>
</gene>
<dbReference type="Pfam" id="PF00048">
    <property type="entry name" value="IL8"/>
    <property type="match status" value="1"/>
</dbReference>
<feature type="domain" description="Chemokine interleukin-8-like" evidence="6">
    <location>
        <begin position="28"/>
        <end position="86"/>
    </location>
</feature>
<dbReference type="FunFam" id="2.40.50.40:FF:000002">
    <property type="entry name" value="C-C motif chemokine"/>
    <property type="match status" value="1"/>
</dbReference>
<keyword evidence="8" id="KW-1185">Reference proteome</keyword>
<dbReference type="GO" id="GO:0048020">
    <property type="term" value="F:CCR chemokine receptor binding"/>
    <property type="evidence" value="ECO:0007669"/>
    <property type="project" value="TreeGrafter"/>
</dbReference>
<dbReference type="GO" id="GO:0005615">
    <property type="term" value="C:extracellular space"/>
    <property type="evidence" value="ECO:0007669"/>
    <property type="project" value="UniProtKB-KW"/>
</dbReference>
<keyword evidence="4 5" id="KW-0732">Signal</keyword>
<evidence type="ECO:0000256" key="3">
    <source>
        <dbReference type="ARBA" id="ARBA00022514"/>
    </source>
</evidence>
<dbReference type="GO" id="GO:0008009">
    <property type="term" value="F:chemokine activity"/>
    <property type="evidence" value="ECO:0007669"/>
    <property type="project" value="InterPro"/>
</dbReference>
<feature type="signal peptide" evidence="5">
    <location>
        <begin position="1"/>
        <end position="19"/>
    </location>
</feature>
<evidence type="ECO:0000256" key="4">
    <source>
        <dbReference type="ARBA" id="ARBA00022729"/>
    </source>
</evidence>
<feature type="non-terminal residue" evidence="7">
    <location>
        <position position="91"/>
    </location>
</feature>
<keyword evidence="3" id="KW-0202">Cytokine</keyword>
<dbReference type="PANTHER" id="PTHR12015:SF103">
    <property type="entry name" value="C-C MOTIF CHEMOKINE 4-RELATED"/>
    <property type="match status" value="1"/>
</dbReference>
<evidence type="ECO:0000256" key="1">
    <source>
        <dbReference type="ARBA" id="ARBA00010868"/>
    </source>
</evidence>
<dbReference type="PANTHER" id="PTHR12015">
    <property type="entry name" value="SMALL INDUCIBLE CYTOKINE A"/>
    <property type="match status" value="1"/>
</dbReference>
<evidence type="ECO:0000256" key="5">
    <source>
        <dbReference type="SAM" id="SignalP"/>
    </source>
</evidence>
<dbReference type="GO" id="GO:0030335">
    <property type="term" value="P:positive regulation of cell migration"/>
    <property type="evidence" value="ECO:0007669"/>
    <property type="project" value="TreeGrafter"/>
</dbReference>
<feature type="chain" id="PRO_5029805847" evidence="5">
    <location>
        <begin position="20"/>
        <end position="91"/>
    </location>
</feature>
<name>A0A7L3DM99_PLUSO</name>